<gene>
    <name evidence="1" type="ORF">SCE1572_39870</name>
</gene>
<accession>S4Y5N0</accession>
<dbReference type="HOGENOM" id="CLU_2481660_0_0_7"/>
<organism evidence="1 2">
    <name type="scientific">Sorangium cellulosum So0157-2</name>
    <dbReference type="NCBI Taxonomy" id="1254432"/>
    <lineage>
        <taxon>Bacteria</taxon>
        <taxon>Pseudomonadati</taxon>
        <taxon>Myxococcota</taxon>
        <taxon>Polyangia</taxon>
        <taxon>Polyangiales</taxon>
        <taxon>Polyangiaceae</taxon>
        <taxon>Sorangium</taxon>
    </lineage>
</organism>
<protein>
    <submittedName>
        <fullName evidence="1">Uncharacterized protein</fullName>
    </submittedName>
</protein>
<proteinExistence type="predicted"/>
<sequence length="87" mass="9816">MFLGSVTMATSFIRPLQAGHSRTSIAHVRRKSSARFVDRPIAATLAFRSGVFVRLRRLFWLRRARSDALARQRGRLAEASTPAYLTV</sequence>
<dbReference type="KEGG" id="scu:SCE1572_39870"/>
<evidence type="ECO:0000313" key="1">
    <source>
        <dbReference type="EMBL" id="AGP40124.1"/>
    </source>
</evidence>
<reference evidence="1 2" key="1">
    <citation type="journal article" date="2013" name="Sci. Rep.">
        <title>Extraordinary expansion of a Sorangium cellulosum genome from an alkaline milieu.</title>
        <authorList>
            <person name="Han K."/>
            <person name="Li Z.F."/>
            <person name="Peng R."/>
            <person name="Zhu L.P."/>
            <person name="Zhou T."/>
            <person name="Wang L.G."/>
            <person name="Li S.G."/>
            <person name="Zhang X.B."/>
            <person name="Hu W."/>
            <person name="Wu Z.H."/>
            <person name="Qin N."/>
            <person name="Li Y.Z."/>
        </authorList>
    </citation>
    <scope>NUCLEOTIDE SEQUENCE [LARGE SCALE GENOMIC DNA]</scope>
    <source>
        <strain evidence="1 2">So0157-2</strain>
    </source>
</reference>
<dbReference type="AlphaFoldDB" id="S4Y5N0"/>
<name>S4Y5N0_SORCE</name>
<dbReference type="EMBL" id="CP003969">
    <property type="protein sequence ID" value="AGP40124.1"/>
    <property type="molecule type" value="Genomic_DNA"/>
</dbReference>
<evidence type="ECO:0000313" key="2">
    <source>
        <dbReference type="Proteomes" id="UP000014803"/>
    </source>
</evidence>
<dbReference type="Proteomes" id="UP000014803">
    <property type="component" value="Chromosome"/>
</dbReference>